<name>A0A6J4VFI0_9CYAN</name>
<protein>
    <recommendedName>
        <fullName evidence="2">Glutathione S-transferase</fullName>
    </recommendedName>
</protein>
<evidence type="ECO:0008006" key="2">
    <source>
        <dbReference type="Google" id="ProtNLM"/>
    </source>
</evidence>
<dbReference type="EMBL" id="CADCWO010000126">
    <property type="protein sequence ID" value="CAA9576409.1"/>
    <property type="molecule type" value="Genomic_DNA"/>
</dbReference>
<sequence>MGERSLLPIIAPLLIYCHLIWNNSVQALPLPNDTPEEVLRTEVLTEARSPLNGESLSAAEYAELQVALRSTEAVQPKVSPKIRRLITLLRLRKGIRSIFPFLLR</sequence>
<accession>A0A6J4VFI0</accession>
<gene>
    <name evidence="1" type="ORF">AVDCRST_MAG81-2422</name>
</gene>
<organism evidence="1">
    <name type="scientific">uncultured Synechococcales cyanobacterium</name>
    <dbReference type="NCBI Taxonomy" id="1936017"/>
    <lineage>
        <taxon>Bacteria</taxon>
        <taxon>Bacillati</taxon>
        <taxon>Cyanobacteriota</taxon>
        <taxon>Cyanophyceae</taxon>
        <taxon>Synechococcales</taxon>
        <taxon>environmental samples</taxon>
    </lineage>
</organism>
<reference evidence="1" key="1">
    <citation type="submission" date="2020-02" db="EMBL/GenBank/DDBJ databases">
        <authorList>
            <person name="Meier V. D."/>
        </authorList>
    </citation>
    <scope>NUCLEOTIDE SEQUENCE</scope>
    <source>
        <strain evidence="1">AVDCRST_MAG81</strain>
    </source>
</reference>
<dbReference type="AlphaFoldDB" id="A0A6J4VFI0"/>
<evidence type="ECO:0000313" key="1">
    <source>
        <dbReference type="EMBL" id="CAA9576409.1"/>
    </source>
</evidence>
<proteinExistence type="predicted"/>